<evidence type="ECO:0000256" key="15">
    <source>
        <dbReference type="PIRSR" id="PIRSR001365-2"/>
    </source>
</evidence>
<evidence type="ECO:0000313" key="16">
    <source>
        <dbReference type="EMBL" id="SFP12424.1"/>
    </source>
</evidence>
<evidence type="ECO:0000256" key="3">
    <source>
        <dbReference type="ARBA" id="ARBA00007592"/>
    </source>
</evidence>
<dbReference type="CDD" id="cd00950">
    <property type="entry name" value="DHDPS"/>
    <property type="match status" value="1"/>
</dbReference>
<dbReference type="Proteomes" id="UP000198892">
    <property type="component" value="Unassembled WGS sequence"/>
</dbReference>
<dbReference type="PIRSF" id="PIRSF001365">
    <property type="entry name" value="DHDPS"/>
    <property type="match status" value="1"/>
</dbReference>
<evidence type="ECO:0000256" key="11">
    <source>
        <dbReference type="ARBA" id="ARBA00047836"/>
    </source>
</evidence>
<keyword evidence="5 12" id="KW-0963">Cytoplasm</keyword>
<evidence type="ECO:0000256" key="12">
    <source>
        <dbReference type="HAMAP-Rule" id="MF_00418"/>
    </source>
</evidence>
<dbReference type="InterPro" id="IPR020624">
    <property type="entry name" value="Schiff_base-form_aldolases_CS"/>
</dbReference>
<dbReference type="AlphaFoldDB" id="A0A1I5MS70"/>
<evidence type="ECO:0000256" key="14">
    <source>
        <dbReference type="PIRSR" id="PIRSR001365-1"/>
    </source>
</evidence>
<reference evidence="17" key="1">
    <citation type="submission" date="2016-10" db="EMBL/GenBank/DDBJ databases">
        <authorList>
            <person name="Varghese N."/>
            <person name="Submissions S."/>
        </authorList>
    </citation>
    <scope>NUCLEOTIDE SEQUENCE [LARGE SCALE GENOMIC DNA]</scope>
    <source>
        <strain evidence="17">S7</strain>
    </source>
</reference>
<dbReference type="InterPro" id="IPR005263">
    <property type="entry name" value="DapA"/>
</dbReference>
<feature type="active site" description="Proton donor/acceptor" evidence="12 14">
    <location>
        <position position="135"/>
    </location>
</feature>
<dbReference type="EC" id="4.3.3.7" evidence="4 12"/>
<dbReference type="SMART" id="SM01130">
    <property type="entry name" value="DHDPS"/>
    <property type="match status" value="1"/>
</dbReference>
<organism evidence="16 17">
    <name type="scientific">Salibacterium halotolerans</name>
    <dbReference type="NCBI Taxonomy" id="1884432"/>
    <lineage>
        <taxon>Bacteria</taxon>
        <taxon>Bacillati</taxon>
        <taxon>Bacillota</taxon>
        <taxon>Bacilli</taxon>
        <taxon>Bacillales</taxon>
        <taxon>Bacillaceae</taxon>
    </lineage>
</organism>
<dbReference type="InterPro" id="IPR013785">
    <property type="entry name" value="Aldolase_TIM"/>
</dbReference>
<dbReference type="InterPro" id="IPR002220">
    <property type="entry name" value="DapA-like"/>
</dbReference>
<evidence type="ECO:0000256" key="5">
    <source>
        <dbReference type="ARBA" id="ARBA00022490"/>
    </source>
</evidence>
<comment type="pathway">
    <text evidence="2 12">Amino-acid biosynthesis; L-lysine biosynthesis via DAP pathway; (S)-tetrahydrodipicolinate from L-aspartate: step 3/4.</text>
</comment>
<proteinExistence type="inferred from homology"/>
<dbReference type="UniPathway" id="UPA00034">
    <property type="reaction ID" value="UER00017"/>
</dbReference>
<keyword evidence="17" id="KW-1185">Reference proteome</keyword>
<dbReference type="PANTHER" id="PTHR12128">
    <property type="entry name" value="DIHYDRODIPICOLINATE SYNTHASE"/>
    <property type="match status" value="1"/>
</dbReference>
<dbReference type="RefSeq" id="WP_093335151.1">
    <property type="nucleotide sequence ID" value="NZ_FOXD01000002.1"/>
</dbReference>
<keyword evidence="7 12" id="KW-0220">Diaminopimelate biosynthesis</keyword>
<evidence type="ECO:0000256" key="8">
    <source>
        <dbReference type="ARBA" id="ARBA00023154"/>
    </source>
</evidence>
<gene>
    <name evidence="12" type="primary">dapA</name>
    <name evidence="16" type="ORF">SAMN05518683_102322</name>
</gene>
<comment type="similarity">
    <text evidence="3 12 13">Belongs to the DapA family.</text>
</comment>
<feature type="binding site" evidence="12 15">
    <location>
        <position position="205"/>
    </location>
    <ligand>
        <name>pyruvate</name>
        <dbReference type="ChEBI" id="CHEBI:15361"/>
    </ligand>
</feature>
<comment type="subcellular location">
    <subcellularLocation>
        <location evidence="12">Cytoplasm</location>
    </subcellularLocation>
</comment>
<evidence type="ECO:0000313" key="17">
    <source>
        <dbReference type="Proteomes" id="UP000198892"/>
    </source>
</evidence>
<feature type="binding site" evidence="12 15">
    <location>
        <position position="46"/>
    </location>
    <ligand>
        <name>pyruvate</name>
        <dbReference type="ChEBI" id="CHEBI:15361"/>
    </ligand>
</feature>
<comment type="caution">
    <text evidence="12">Was originally thought to be a dihydrodipicolinate synthase (DHDPS), catalyzing the condensation of (S)-aspartate-beta-semialdehyde [(S)-ASA] and pyruvate to dihydrodipicolinate (DHDP). However, it was shown in E.coli that the product of the enzymatic reaction is not dihydrodipicolinate but in fact (4S)-4-hydroxy-2,3,4,5-tetrahydro-(2S)-dipicolinic acid (HTPA), and that the consecutive dehydration reaction leading to DHDP is not spontaneous but catalyzed by DapB.</text>
</comment>
<comment type="catalytic activity">
    <reaction evidence="11 12">
        <text>L-aspartate 4-semialdehyde + pyruvate = (2S,4S)-4-hydroxy-2,3,4,5-tetrahydrodipicolinate + H2O + H(+)</text>
        <dbReference type="Rhea" id="RHEA:34171"/>
        <dbReference type="ChEBI" id="CHEBI:15361"/>
        <dbReference type="ChEBI" id="CHEBI:15377"/>
        <dbReference type="ChEBI" id="CHEBI:15378"/>
        <dbReference type="ChEBI" id="CHEBI:67139"/>
        <dbReference type="ChEBI" id="CHEBI:537519"/>
        <dbReference type="EC" id="4.3.3.7"/>
    </reaction>
</comment>
<evidence type="ECO:0000256" key="7">
    <source>
        <dbReference type="ARBA" id="ARBA00022915"/>
    </source>
</evidence>
<dbReference type="OrthoDB" id="9782828at2"/>
<keyword evidence="6 12" id="KW-0028">Amino-acid biosynthesis</keyword>
<comment type="function">
    <text evidence="1 12">Catalyzes the condensation of (S)-aspartate-beta-semialdehyde [(S)-ASA] and pyruvate to 4-hydroxy-tetrahydrodipicolinate (HTPA).</text>
</comment>
<evidence type="ECO:0000256" key="9">
    <source>
        <dbReference type="ARBA" id="ARBA00023239"/>
    </source>
</evidence>
<keyword evidence="9 12" id="KW-0456">Lyase</keyword>
<dbReference type="PROSITE" id="PS00666">
    <property type="entry name" value="DHDPS_2"/>
    <property type="match status" value="1"/>
</dbReference>
<keyword evidence="8 12" id="KW-0457">Lysine biosynthesis</keyword>
<dbReference type="GO" id="GO:0019877">
    <property type="term" value="P:diaminopimelate biosynthetic process"/>
    <property type="evidence" value="ECO:0007669"/>
    <property type="project" value="UniProtKB-UniRule"/>
</dbReference>
<evidence type="ECO:0000256" key="10">
    <source>
        <dbReference type="ARBA" id="ARBA00023270"/>
    </source>
</evidence>
<dbReference type="Gene3D" id="3.20.20.70">
    <property type="entry name" value="Aldolase class I"/>
    <property type="match status" value="1"/>
</dbReference>
<keyword evidence="10 12" id="KW-0704">Schiff base</keyword>
<evidence type="ECO:0000256" key="13">
    <source>
        <dbReference type="PIRNR" id="PIRNR001365"/>
    </source>
</evidence>
<dbReference type="PROSITE" id="PS00665">
    <property type="entry name" value="DHDPS_1"/>
    <property type="match status" value="1"/>
</dbReference>
<dbReference type="GO" id="GO:0009089">
    <property type="term" value="P:lysine biosynthetic process via diaminopimelate"/>
    <property type="evidence" value="ECO:0007669"/>
    <property type="project" value="UniProtKB-UniRule"/>
</dbReference>
<dbReference type="PRINTS" id="PR00146">
    <property type="entry name" value="DHPICSNTHASE"/>
</dbReference>
<feature type="site" description="Part of a proton relay during catalysis" evidence="12">
    <location>
        <position position="45"/>
    </location>
</feature>
<comment type="subunit">
    <text evidence="12">Homotetramer; dimer of dimers.</text>
</comment>
<accession>A0A1I5MS70</accession>
<evidence type="ECO:0000256" key="1">
    <source>
        <dbReference type="ARBA" id="ARBA00003294"/>
    </source>
</evidence>
<name>A0A1I5MS70_9BACI</name>
<dbReference type="Pfam" id="PF00701">
    <property type="entry name" value="DHDPS"/>
    <property type="match status" value="1"/>
</dbReference>
<dbReference type="GO" id="GO:0005829">
    <property type="term" value="C:cytosol"/>
    <property type="evidence" value="ECO:0007669"/>
    <property type="project" value="TreeGrafter"/>
</dbReference>
<dbReference type="EMBL" id="FOXD01000002">
    <property type="protein sequence ID" value="SFP12424.1"/>
    <property type="molecule type" value="Genomic_DNA"/>
</dbReference>
<protein>
    <recommendedName>
        <fullName evidence="4 12">4-hydroxy-tetrahydrodipicolinate synthase</fullName>
        <shortName evidence="12">HTPA synthase</shortName>
        <ecNumber evidence="4 12">4.3.3.7</ecNumber>
    </recommendedName>
</protein>
<feature type="active site" description="Schiff-base intermediate with substrate" evidence="12 14">
    <location>
        <position position="163"/>
    </location>
</feature>
<dbReference type="InterPro" id="IPR020625">
    <property type="entry name" value="Schiff_base-form_aldolases_AS"/>
</dbReference>
<dbReference type="SUPFAM" id="SSF51569">
    <property type="entry name" value="Aldolase"/>
    <property type="match status" value="1"/>
</dbReference>
<feature type="site" description="Part of a proton relay during catalysis" evidence="12">
    <location>
        <position position="108"/>
    </location>
</feature>
<dbReference type="NCBIfam" id="TIGR00674">
    <property type="entry name" value="dapA"/>
    <property type="match status" value="1"/>
</dbReference>
<evidence type="ECO:0000256" key="4">
    <source>
        <dbReference type="ARBA" id="ARBA00012086"/>
    </source>
</evidence>
<dbReference type="GO" id="GO:0008840">
    <property type="term" value="F:4-hydroxy-tetrahydrodipicolinate synthase activity"/>
    <property type="evidence" value="ECO:0007669"/>
    <property type="project" value="UniProtKB-UniRule"/>
</dbReference>
<dbReference type="PANTHER" id="PTHR12128:SF66">
    <property type="entry name" value="4-HYDROXY-2-OXOGLUTARATE ALDOLASE, MITOCHONDRIAL"/>
    <property type="match status" value="1"/>
</dbReference>
<evidence type="ECO:0000256" key="6">
    <source>
        <dbReference type="ARBA" id="ARBA00022605"/>
    </source>
</evidence>
<dbReference type="STRING" id="1884432.SAMN05518683_102322"/>
<dbReference type="HAMAP" id="MF_00418">
    <property type="entry name" value="DapA"/>
    <property type="match status" value="1"/>
</dbReference>
<evidence type="ECO:0000256" key="2">
    <source>
        <dbReference type="ARBA" id="ARBA00005120"/>
    </source>
</evidence>
<sequence>MEFGRLLTAMVTPFNREGAIDWPALEPLVEHLLSTGSKGLVTAGTTGESPTLSTEEKLALFRRVKEIAGTRAAVIAGTGTNDTAYSRYLTQKAVSCGVDGIMAVTPYYSKPSQEGMYHHFKTVAEAAPSLPVMIYNIPGRSIVNLEPDTLFRLAGFSNIRSLKEASGDFDQISRVLEHTPDYFQVYSGDDSSTLPLMSIGGTGVVSVASHIAGHGICMMMDQFAEGNTAHAAAWHRTLLPKMKACFMTPSPAPVKGLLEESGVISRYTRAPILPLTEAEMNQLKETFSPA</sequence>